<dbReference type="InterPro" id="IPR028098">
    <property type="entry name" value="Glyco_trans_4-like_N"/>
</dbReference>
<dbReference type="RefSeq" id="WP_138085221.1">
    <property type="nucleotide sequence ID" value="NZ_VAUV01000004.1"/>
</dbReference>
<dbReference type="SUPFAM" id="SSF53756">
    <property type="entry name" value="UDP-Glycosyltransferase/glycogen phosphorylase"/>
    <property type="match status" value="1"/>
</dbReference>
<sequence length="752" mass="84787">MNLAHCIVTPDFPGPIKNGGIGTHCFHLARFLRRRGDRVTVLFTGPFEVEDGEYWKRRLGETEQIEFVELAMVGGGHRWNGSFGCTRRSRAVAEFLELGGFDAVHFQEWQGNGFVPMQRRRTMGVLKDVVMTVMLHSSSEWIAEGARLFRRGSMEEMVQDYAERYAVEHADMVLSPSQYMFDWAAGHGWKMPERCLVMPYLIEEGLRAEVVEMVPDEVVFFGRLETRKGLEIFCEAVSGMVEEGAWPPGCRVTFLGKQGSVSGGRGAGVYLQGLKARIGDRVGIEVIDQLDHVACQALLCERPNALVVMPSLQDNYPFAVLECLQLGQRILTSRIGGIPEMVDDEESLVEPTSRALREALRRRLAVASGGTKSRYDLTNVREQWEGFFEGMGFLVSRENGAVPELGGAERVTICVPHFNHGAGLKELLKSLEDQTVEGFGVVVVDDGSTDEDSVEAFESLAKVYEGRGWRFLRKKNEGIGKTRNLAAQQASTEFLMFMDADNVARPCMVEGFARAMERSGCDGLASYYLAFEGECFPGEDKLSVKYGYMPVGPCLEAGFLDNVFGDANFILRRKVFEEVGGFGEERGTSCEDWELLARLALKGYRLDVVPEVLFFYRHAEGGFSRSTSNYFNHLRAIQPYLEGATDWQRRAIFGMIGGESPSSRYFRDAEFDQLRSKIRQLNRREARLEAQLEREVRRHERTRAELGRMRSRPRGVVRIWAKLLRMVRWKGERIGDDERGFGTHSTARSQAS</sequence>
<protein>
    <submittedName>
        <fullName evidence="5">Glycosyltransferase</fullName>
    </submittedName>
</protein>
<evidence type="ECO:0000313" key="5">
    <source>
        <dbReference type="EMBL" id="TLD71625.1"/>
    </source>
</evidence>
<name>A0A5R8KI17_9BACT</name>
<keyword evidence="6" id="KW-1185">Reference proteome</keyword>
<dbReference type="SUPFAM" id="SSF53448">
    <property type="entry name" value="Nucleotide-diphospho-sugar transferases"/>
    <property type="match status" value="1"/>
</dbReference>
<dbReference type="CDD" id="cd03801">
    <property type="entry name" value="GT4_PimA-like"/>
    <property type="match status" value="1"/>
</dbReference>
<dbReference type="AlphaFoldDB" id="A0A5R8KI17"/>
<reference evidence="5 6" key="1">
    <citation type="submission" date="2019-05" db="EMBL/GenBank/DDBJ databases">
        <title>Verrucobacter flavum gen. nov., sp. nov. a new member of the family Verrucomicrobiaceae.</title>
        <authorList>
            <person name="Szuroczki S."/>
            <person name="Abbaszade G."/>
            <person name="Szabo A."/>
            <person name="Felfoldi T."/>
            <person name="Schumann P."/>
            <person name="Boka K."/>
            <person name="Keki Z."/>
            <person name="Toumi M."/>
            <person name="Toth E."/>
        </authorList>
    </citation>
    <scope>NUCLEOTIDE SEQUENCE [LARGE SCALE GENOMIC DNA]</scope>
    <source>
        <strain evidence="5 6">MG-N-17</strain>
    </source>
</reference>
<dbReference type="EMBL" id="VAUV01000004">
    <property type="protein sequence ID" value="TLD71625.1"/>
    <property type="molecule type" value="Genomic_DNA"/>
</dbReference>
<dbReference type="Pfam" id="PF13692">
    <property type="entry name" value="Glyco_trans_1_4"/>
    <property type="match status" value="1"/>
</dbReference>
<gene>
    <name evidence="5" type="ORF">FEM03_05650</name>
</gene>
<evidence type="ECO:0000256" key="1">
    <source>
        <dbReference type="SAM" id="Coils"/>
    </source>
</evidence>
<dbReference type="CDD" id="cd00761">
    <property type="entry name" value="Glyco_tranf_GTA_type"/>
    <property type="match status" value="1"/>
</dbReference>
<dbReference type="Gene3D" id="3.90.550.10">
    <property type="entry name" value="Spore Coat Polysaccharide Biosynthesis Protein SpsA, Chain A"/>
    <property type="match status" value="1"/>
</dbReference>
<accession>A0A5R8KI17</accession>
<comment type="caution">
    <text evidence="5">The sequence shown here is derived from an EMBL/GenBank/DDBJ whole genome shotgun (WGS) entry which is preliminary data.</text>
</comment>
<evidence type="ECO:0000259" key="2">
    <source>
        <dbReference type="Pfam" id="PF00535"/>
    </source>
</evidence>
<evidence type="ECO:0000259" key="4">
    <source>
        <dbReference type="Pfam" id="PF13579"/>
    </source>
</evidence>
<evidence type="ECO:0000313" key="6">
    <source>
        <dbReference type="Proteomes" id="UP000306196"/>
    </source>
</evidence>
<dbReference type="PANTHER" id="PTHR22916:SF3">
    <property type="entry name" value="UDP-GLCNAC:BETAGAL BETA-1,3-N-ACETYLGLUCOSAMINYLTRANSFERASE-LIKE PROTEIN 1"/>
    <property type="match status" value="1"/>
</dbReference>
<feature type="domain" description="Glycosyltransferase subfamily 4-like N-terminal" evidence="4">
    <location>
        <begin position="19"/>
        <end position="200"/>
    </location>
</feature>
<keyword evidence="1" id="KW-0175">Coiled coil</keyword>
<dbReference type="Pfam" id="PF00535">
    <property type="entry name" value="Glycos_transf_2"/>
    <property type="match status" value="1"/>
</dbReference>
<evidence type="ECO:0000259" key="3">
    <source>
        <dbReference type="Pfam" id="PF10111"/>
    </source>
</evidence>
<dbReference type="OrthoDB" id="9801954at2"/>
<organism evidence="5 6">
    <name type="scientific">Phragmitibacter flavus</name>
    <dbReference type="NCBI Taxonomy" id="2576071"/>
    <lineage>
        <taxon>Bacteria</taxon>
        <taxon>Pseudomonadati</taxon>
        <taxon>Verrucomicrobiota</taxon>
        <taxon>Verrucomicrobiia</taxon>
        <taxon>Verrucomicrobiales</taxon>
        <taxon>Verrucomicrobiaceae</taxon>
        <taxon>Phragmitibacter</taxon>
    </lineage>
</organism>
<dbReference type="InterPro" id="IPR029044">
    <property type="entry name" value="Nucleotide-diphossugar_trans"/>
</dbReference>
<feature type="domain" description="Glycosyltransferase 2-like prokaryotic type" evidence="3">
    <location>
        <begin position="567"/>
        <end position="624"/>
    </location>
</feature>
<dbReference type="Gene3D" id="3.40.50.2000">
    <property type="entry name" value="Glycogen Phosphorylase B"/>
    <property type="match status" value="2"/>
</dbReference>
<dbReference type="Pfam" id="PF13579">
    <property type="entry name" value="Glyco_trans_4_4"/>
    <property type="match status" value="1"/>
</dbReference>
<dbReference type="Pfam" id="PF10111">
    <property type="entry name" value="Glyco_tranf_2_2"/>
    <property type="match status" value="1"/>
</dbReference>
<dbReference type="Proteomes" id="UP000306196">
    <property type="component" value="Unassembled WGS sequence"/>
</dbReference>
<feature type="domain" description="Glycosyltransferase 2-like" evidence="2">
    <location>
        <begin position="412"/>
        <end position="542"/>
    </location>
</feature>
<feature type="coiled-coil region" evidence="1">
    <location>
        <begin position="671"/>
        <end position="709"/>
    </location>
</feature>
<dbReference type="InterPro" id="IPR001173">
    <property type="entry name" value="Glyco_trans_2-like"/>
</dbReference>
<proteinExistence type="predicted"/>
<keyword evidence="5" id="KW-0808">Transferase</keyword>
<dbReference type="PANTHER" id="PTHR22916">
    <property type="entry name" value="GLYCOSYLTRANSFERASE"/>
    <property type="match status" value="1"/>
</dbReference>
<dbReference type="GO" id="GO:0016758">
    <property type="term" value="F:hexosyltransferase activity"/>
    <property type="evidence" value="ECO:0007669"/>
    <property type="project" value="UniProtKB-ARBA"/>
</dbReference>
<dbReference type="InterPro" id="IPR019290">
    <property type="entry name" value="GlycosylTrfase-like_prok"/>
</dbReference>